<dbReference type="KEGG" id="ocm:CBP12_11580"/>
<evidence type="ECO:0000313" key="1">
    <source>
        <dbReference type="EMBL" id="ART80710.1"/>
    </source>
</evidence>
<dbReference type="Proteomes" id="UP000243793">
    <property type="component" value="Chromosome"/>
</dbReference>
<dbReference type="AlphaFoldDB" id="A0A1Y0CZF8"/>
<organism evidence="1 2">
    <name type="scientific">Oceanisphaera avium</name>
    <dbReference type="NCBI Taxonomy" id="1903694"/>
    <lineage>
        <taxon>Bacteria</taxon>
        <taxon>Pseudomonadati</taxon>
        <taxon>Pseudomonadota</taxon>
        <taxon>Gammaproteobacteria</taxon>
        <taxon>Aeromonadales</taxon>
        <taxon>Aeromonadaceae</taxon>
        <taxon>Oceanisphaera</taxon>
    </lineage>
</organism>
<dbReference type="RefSeq" id="WP_086964578.1">
    <property type="nucleotide sequence ID" value="NZ_CP021376.1"/>
</dbReference>
<proteinExistence type="predicted"/>
<protein>
    <recommendedName>
        <fullName evidence="3">Acetyltransferase</fullName>
    </recommendedName>
</protein>
<dbReference type="EMBL" id="CP021376">
    <property type="protein sequence ID" value="ART80710.1"/>
    <property type="molecule type" value="Genomic_DNA"/>
</dbReference>
<sequence length="61" mass="6565">MSSQTNSALAEQVRAACLRAAQAAYEEGGWLGLCQQGRFELAMEAIIALNLDALIESSKHQ</sequence>
<gene>
    <name evidence="1" type="ORF">CBP12_11580</name>
</gene>
<evidence type="ECO:0008006" key="3">
    <source>
        <dbReference type="Google" id="ProtNLM"/>
    </source>
</evidence>
<evidence type="ECO:0000313" key="2">
    <source>
        <dbReference type="Proteomes" id="UP000243793"/>
    </source>
</evidence>
<keyword evidence="2" id="KW-1185">Reference proteome</keyword>
<accession>A0A1Y0CZF8</accession>
<name>A0A1Y0CZF8_9GAMM</name>
<reference evidence="2" key="1">
    <citation type="submission" date="2017-05" db="EMBL/GenBank/DDBJ databases">
        <authorList>
            <person name="Sung H."/>
        </authorList>
    </citation>
    <scope>NUCLEOTIDE SEQUENCE [LARGE SCALE GENOMIC DNA]</scope>
    <source>
        <strain evidence="2">AMac2203</strain>
    </source>
</reference>
<dbReference type="OrthoDB" id="5600977at2"/>